<evidence type="ECO:0000313" key="5">
    <source>
        <dbReference type="Proteomes" id="UP000255277"/>
    </source>
</evidence>
<sequence length="352" mass="40398">MKISIIIPVYNAASTIRRTIASIDTKHDFEVICVNDGSTDDTQDVLKQLQKEYKHIQVINQENKGAAASRNVGLTNISGDVFMFIDADDIFLPGRIDLMANCYQKDSNVEIVIGQIGRGVSGEWKPVPTHEAMCKDMKVNLAQSPEIMQSIGPGAKLFSADFKSLRFDEDIVFCEEHSFIIQAYRKAKDIQVLSEIVYGYHEVEGSVTQRRATEFLAYMSDAREARARVMPLLPLRNQRIYYSYRMDELIVSYLIQAYLTQNSELNQSLLDVVINYLDDMQRTDYSGEALFRIVNVVEQGSTKWNKALYEQWRSALLRCGIGRPNYLRFKVEVLPKRTTFRGKQKLKQYLNR</sequence>
<dbReference type="Gene3D" id="3.90.550.10">
    <property type="entry name" value="Spore Coat Polysaccharide Biosynthesis Protein SpsA, Chain A"/>
    <property type="match status" value="1"/>
</dbReference>
<dbReference type="EMBL" id="BKAX01000001">
    <property type="protein sequence ID" value="GEQ04363.1"/>
    <property type="molecule type" value="Genomic_DNA"/>
</dbReference>
<dbReference type="AlphaFoldDB" id="A0A0D0QZ49"/>
<dbReference type="InterPro" id="IPR029044">
    <property type="entry name" value="Nucleotide-diphossugar_trans"/>
</dbReference>
<evidence type="ECO:0000313" key="3">
    <source>
        <dbReference type="EMBL" id="GEQ04363.1"/>
    </source>
</evidence>
<accession>A0A0D0QZ49</accession>
<name>A0A0D0QZ49_STAGA</name>
<dbReference type="InterPro" id="IPR001173">
    <property type="entry name" value="Glyco_trans_2-like"/>
</dbReference>
<dbReference type="EC" id="2.4.-.-" evidence="4"/>
<protein>
    <submittedName>
        <fullName evidence="4">Teichoic acid biosynthesis protein</fullName>
        <ecNumber evidence="4">2.4.-.-</ecNumber>
    </submittedName>
</protein>
<evidence type="ECO:0000259" key="2">
    <source>
        <dbReference type="Pfam" id="PF00535"/>
    </source>
</evidence>
<dbReference type="OrthoDB" id="396512at2"/>
<dbReference type="Proteomes" id="UP000321057">
    <property type="component" value="Unassembled WGS sequence"/>
</dbReference>
<evidence type="ECO:0000313" key="4">
    <source>
        <dbReference type="EMBL" id="SUM31824.1"/>
    </source>
</evidence>
<dbReference type="SUPFAM" id="SSF53448">
    <property type="entry name" value="Nucleotide-diphospho-sugar transferases"/>
    <property type="match status" value="1"/>
</dbReference>
<reference evidence="3 6" key="2">
    <citation type="submission" date="2019-07" db="EMBL/GenBank/DDBJ databases">
        <title>Whole genome shotgun sequence of Staphylococcus gallinarum NBRC 109767.</title>
        <authorList>
            <person name="Hosoyama A."/>
            <person name="Uohara A."/>
            <person name="Ohji S."/>
            <person name="Ichikawa N."/>
        </authorList>
    </citation>
    <scope>NUCLEOTIDE SEQUENCE [LARGE SCALE GENOMIC DNA]</scope>
    <source>
        <strain evidence="3 6">NBRC 109767</strain>
    </source>
</reference>
<keyword evidence="4" id="KW-0328">Glycosyltransferase</keyword>
<reference evidence="4 5" key="1">
    <citation type="submission" date="2018-06" db="EMBL/GenBank/DDBJ databases">
        <authorList>
            <consortium name="Pathogen Informatics"/>
            <person name="Doyle S."/>
        </authorList>
    </citation>
    <scope>NUCLEOTIDE SEQUENCE [LARGE SCALE GENOMIC DNA]</scope>
    <source>
        <strain evidence="4 5">NCTC12195</strain>
    </source>
</reference>
<dbReference type="PANTHER" id="PTHR22916:SF3">
    <property type="entry name" value="UDP-GLCNAC:BETAGAL BETA-1,3-N-ACETYLGLUCOSAMINYLTRANSFERASE-LIKE PROTEIN 1"/>
    <property type="match status" value="1"/>
</dbReference>
<evidence type="ECO:0000256" key="1">
    <source>
        <dbReference type="ARBA" id="ARBA00006739"/>
    </source>
</evidence>
<dbReference type="Pfam" id="PF00535">
    <property type="entry name" value="Glycos_transf_2"/>
    <property type="match status" value="1"/>
</dbReference>
<proteinExistence type="inferred from homology"/>
<dbReference type="STRING" id="1293.SH09_02895"/>
<keyword evidence="6" id="KW-1185">Reference proteome</keyword>
<keyword evidence="4" id="KW-0808">Transferase</keyword>
<dbReference type="CDD" id="cd00761">
    <property type="entry name" value="Glyco_tranf_GTA_type"/>
    <property type="match status" value="1"/>
</dbReference>
<gene>
    <name evidence="4" type="primary">tagX</name>
    <name evidence="4" type="ORF">NCTC12195_01260</name>
    <name evidence="3" type="ORF">SGA02_01910</name>
</gene>
<organism evidence="4 5">
    <name type="scientific">Staphylococcus gallinarum</name>
    <dbReference type="NCBI Taxonomy" id="1293"/>
    <lineage>
        <taxon>Bacteria</taxon>
        <taxon>Bacillati</taxon>
        <taxon>Bacillota</taxon>
        <taxon>Bacilli</taxon>
        <taxon>Bacillales</taxon>
        <taxon>Staphylococcaceae</taxon>
        <taxon>Staphylococcus</taxon>
    </lineage>
</organism>
<feature type="domain" description="Glycosyltransferase 2-like" evidence="2">
    <location>
        <begin position="4"/>
        <end position="164"/>
    </location>
</feature>
<evidence type="ECO:0000313" key="6">
    <source>
        <dbReference type="Proteomes" id="UP000321057"/>
    </source>
</evidence>
<dbReference type="Proteomes" id="UP000255277">
    <property type="component" value="Unassembled WGS sequence"/>
</dbReference>
<comment type="similarity">
    <text evidence="1">Belongs to the glycosyltransferase 2 family.</text>
</comment>
<dbReference type="PANTHER" id="PTHR22916">
    <property type="entry name" value="GLYCOSYLTRANSFERASE"/>
    <property type="match status" value="1"/>
</dbReference>
<dbReference type="EMBL" id="UHDK01000001">
    <property type="protein sequence ID" value="SUM31824.1"/>
    <property type="molecule type" value="Genomic_DNA"/>
</dbReference>
<dbReference type="GO" id="GO:0016758">
    <property type="term" value="F:hexosyltransferase activity"/>
    <property type="evidence" value="ECO:0007669"/>
    <property type="project" value="UniProtKB-ARBA"/>
</dbReference>
<dbReference type="RefSeq" id="WP_042738120.1">
    <property type="nucleotide sequence ID" value="NZ_BKAX01000001.1"/>
</dbReference>